<feature type="signal peptide" evidence="3">
    <location>
        <begin position="1"/>
        <end position="23"/>
    </location>
</feature>
<sequence>MRRVATLCAAMSLLFVKYCSVNSQIVSTYEKNYTSGKCQYNGTQYAHGVYHLRDPCQLIDCDNGTGALTVVECSYSTPPPTCTLMPPKNGSYPECCPDDVVC</sequence>
<comment type="subcellular location">
    <subcellularLocation>
        <location evidence="1">Secreted</location>
    </subcellularLocation>
</comment>
<dbReference type="InterPro" id="IPR029277">
    <property type="entry name" value="SVWC_dom"/>
</dbReference>
<proteinExistence type="evidence at transcript level"/>
<evidence type="ECO:0000313" key="5">
    <source>
        <dbReference type="EMBL" id="JAC23712.1"/>
    </source>
</evidence>
<dbReference type="AlphaFoldDB" id="A0A023FPP7"/>
<evidence type="ECO:0000256" key="3">
    <source>
        <dbReference type="SAM" id="SignalP"/>
    </source>
</evidence>
<evidence type="ECO:0000256" key="2">
    <source>
        <dbReference type="ARBA" id="ARBA00022525"/>
    </source>
</evidence>
<dbReference type="EMBL" id="GBBK01000770">
    <property type="protein sequence ID" value="JAC23712.1"/>
    <property type="molecule type" value="mRNA"/>
</dbReference>
<feature type="chain" id="PRO_5001521140" evidence="3">
    <location>
        <begin position="24"/>
        <end position="102"/>
    </location>
</feature>
<organism evidence="5">
    <name type="scientific">Amblyomma cajennense</name>
    <name type="common">Cayenne tick</name>
    <name type="synonym">Acarus cajennensis</name>
    <dbReference type="NCBI Taxonomy" id="34607"/>
    <lineage>
        <taxon>Eukaryota</taxon>
        <taxon>Metazoa</taxon>
        <taxon>Ecdysozoa</taxon>
        <taxon>Arthropoda</taxon>
        <taxon>Chelicerata</taxon>
        <taxon>Arachnida</taxon>
        <taxon>Acari</taxon>
        <taxon>Parasitiformes</taxon>
        <taxon>Ixodida</taxon>
        <taxon>Ixodoidea</taxon>
        <taxon>Ixodidae</taxon>
        <taxon>Amblyomminae</taxon>
        <taxon>Amblyomma</taxon>
    </lineage>
</organism>
<accession>A0A023FPP7</accession>
<name>A0A023FPP7_AMBCJ</name>
<evidence type="ECO:0000259" key="4">
    <source>
        <dbReference type="SMART" id="SM01318"/>
    </source>
</evidence>
<keyword evidence="3" id="KW-0732">Signal</keyword>
<dbReference type="Pfam" id="PF15430">
    <property type="entry name" value="SVWC"/>
    <property type="match status" value="1"/>
</dbReference>
<keyword evidence="2" id="KW-0964">Secreted</keyword>
<feature type="domain" description="Single" evidence="4">
    <location>
        <begin position="38"/>
        <end position="102"/>
    </location>
</feature>
<evidence type="ECO:0000256" key="1">
    <source>
        <dbReference type="ARBA" id="ARBA00004613"/>
    </source>
</evidence>
<dbReference type="GO" id="GO:0005576">
    <property type="term" value="C:extracellular region"/>
    <property type="evidence" value="ECO:0007669"/>
    <property type="project" value="UniProtKB-SubCell"/>
</dbReference>
<protein>
    <submittedName>
        <fullName evidence="5">Putative secreted protein</fullName>
    </submittedName>
</protein>
<dbReference type="SMART" id="SM01318">
    <property type="entry name" value="SVWC"/>
    <property type="match status" value="1"/>
</dbReference>
<reference evidence="5" key="1">
    <citation type="submission" date="2014-03" db="EMBL/GenBank/DDBJ databases">
        <title>The sialotranscriptome of Amblyomma triste, Amblyomma parvum and Amblyomma cajennense ticks, uncovered by 454-based RNA-seq.</title>
        <authorList>
            <person name="Garcia G.R."/>
            <person name="Gardinassi L.G."/>
            <person name="Ribeiro J.M."/>
            <person name="Anatriello E."/>
            <person name="Ferreira B.R."/>
            <person name="Moreira H.N."/>
            <person name="Mafra C."/>
            <person name="Olegario M.M."/>
            <person name="Szabo P.J."/>
            <person name="Miranda-Santos I.K."/>
            <person name="Maruyama S.R."/>
        </authorList>
    </citation>
    <scope>NUCLEOTIDE SEQUENCE</scope>
    <source>
        <strain evidence="5">Uberlandia</strain>
        <tissue evidence="5">Salivary glands</tissue>
    </source>
</reference>